<comment type="caution">
    <text evidence="1">The sequence shown here is derived from an EMBL/GenBank/DDBJ whole genome shotgun (WGS) entry which is preliminary data.</text>
</comment>
<organism evidence="1 2">
    <name type="scientific">Phyllostomus discolor</name>
    <name type="common">pale spear-nosed bat</name>
    <dbReference type="NCBI Taxonomy" id="89673"/>
    <lineage>
        <taxon>Eukaryota</taxon>
        <taxon>Metazoa</taxon>
        <taxon>Chordata</taxon>
        <taxon>Craniata</taxon>
        <taxon>Vertebrata</taxon>
        <taxon>Euteleostomi</taxon>
        <taxon>Mammalia</taxon>
        <taxon>Eutheria</taxon>
        <taxon>Laurasiatheria</taxon>
        <taxon>Chiroptera</taxon>
        <taxon>Yangochiroptera</taxon>
        <taxon>Phyllostomidae</taxon>
        <taxon>Phyllostominae</taxon>
        <taxon>Phyllostomus</taxon>
    </lineage>
</organism>
<dbReference type="Proteomes" id="UP000664940">
    <property type="component" value="Unassembled WGS sequence"/>
</dbReference>
<protein>
    <submittedName>
        <fullName evidence="1">Uncharacterized protein</fullName>
    </submittedName>
</protein>
<dbReference type="AlphaFoldDB" id="A0A833YBD3"/>
<reference evidence="1 2" key="1">
    <citation type="journal article" date="2020" name="Nature">
        <title>Six reference-quality genomes reveal evolution of bat adaptations.</title>
        <authorList>
            <person name="Jebb D."/>
            <person name="Huang Z."/>
            <person name="Pippel M."/>
            <person name="Hughes G.M."/>
            <person name="Lavrichenko K."/>
            <person name="Devanna P."/>
            <person name="Winkler S."/>
            <person name="Jermiin L.S."/>
            <person name="Skirmuntt E.C."/>
            <person name="Katzourakis A."/>
            <person name="Burkitt-Gray L."/>
            <person name="Ray D.A."/>
            <person name="Sullivan K.A.M."/>
            <person name="Roscito J.G."/>
            <person name="Kirilenko B.M."/>
            <person name="Davalos L.M."/>
            <person name="Corthals A.P."/>
            <person name="Power M.L."/>
            <person name="Jones G."/>
            <person name="Ransome R.D."/>
            <person name="Dechmann D.K.N."/>
            <person name="Locatelli A.G."/>
            <person name="Puechmaille S.J."/>
            <person name="Fedrigo O."/>
            <person name="Jarvis E.D."/>
            <person name="Hiller M."/>
            <person name="Vernes S.C."/>
            <person name="Myers E.W."/>
            <person name="Teeling E.C."/>
        </authorList>
    </citation>
    <scope>NUCLEOTIDE SEQUENCE [LARGE SCALE GENOMIC DNA]</scope>
    <source>
        <strain evidence="1">Bat1K_MPI-CBG_1</strain>
    </source>
</reference>
<gene>
    <name evidence="1" type="ORF">HJG60_010424</name>
</gene>
<accession>A0A833YBD3</accession>
<name>A0A833YBD3_9CHIR</name>
<evidence type="ECO:0000313" key="1">
    <source>
        <dbReference type="EMBL" id="KAF6072885.1"/>
    </source>
</evidence>
<dbReference type="EMBL" id="JABVXQ010000038">
    <property type="protein sequence ID" value="KAF6072885.1"/>
    <property type="molecule type" value="Genomic_DNA"/>
</dbReference>
<sequence length="129" mass="14855">MGRSELSGHELRTSIRAQSHEFTMMQTLTILLMVWSRPHSYFCWVRDRAWSKPSSEVSGKKLFSFYTRNQACLSDIRKLSSSANVHAIENILESNNLQNTYNSNFINWKFLLRPSIAFMSSGVSSKSKI</sequence>
<proteinExistence type="predicted"/>
<evidence type="ECO:0000313" key="2">
    <source>
        <dbReference type="Proteomes" id="UP000664940"/>
    </source>
</evidence>